<dbReference type="EMBL" id="JAPDRL010000008">
    <property type="protein sequence ID" value="KAJ9668211.1"/>
    <property type="molecule type" value="Genomic_DNA"/>
</dbReference>
<evidence type="ECO:0000313" key="1">
    <source>
        <dbReference type="EMBL" id="KAJ9668211.1"/>
    </source>
</evidence>
<comment type="caution">
    <text evidence="1">The sequence shown here is derived from an EMBL/GenBank/DDBJ whole genome shotgun (WGS) entry which is preliminary data.</text>
</comment>
<dbReference type="Proteomes" id="UP001172684">
    <property type="component" value="Unassembled WGS sequence"/>
</dbReference>
<organism evidence="1 2">
    <name type="scientific">Coniosporium apollinis</name>
    <dbReference type="NCBI Taxonomy" id="61459"/>
    <lineage>
        <taxon>Eukaryota</taxon>
        <taxon>Fungi</taxon>
        <taxon>Dikarya</taxon>
        <taxon>Ascomycota</taxon>
        <taxon>Pezizomycotina</taxon>
        <taxon>Dothideomycetes</taxon>
        <taxon>Dothideomycetes incertae sedis</taxon>
        <taxon>Coniosporium</taxon>
    </lineage>
</organism>
<protein>
    <submittedName>
        <fullName evidence="1">Uncharacterized protein</fullName>
    </submittedName>
</protein>
<keyword evidence="2" id="KW-1185">Reference proteome</keyword>
<accession>A0ABQ9P4I3</accession>
<proteinExistence type="predicted"/>
<sequence length="243" mass="28321">MDQPQSLILPPEDFGMPPSMWPHWASWERHVSEDEDIYYSEMKDDPNRWYCRPCTGIHQEYIPIRHDTLFLYADVAEMYVSMNHAPIFLKTKLTITCNYSDRTHNARSLSVLDDDGFRAGTVVIDGNTVSSLAPKHYRFVCLSQTTFSYGDTDPTWDEETRSYAAKPDQPAINPQYEDEKNPELSWLGRLDFWVDPDRYDVDISWCLYNALMVDENNQRQGIGKIHTHAFDKVSTRKVQLALR</sequence>
<reference evidence="1" key="1">
    <citation type="submission" date="2022-10" db="EMBL/GenBank/DDBJ databases">
        <title>Culturing micro-colonial fungi from biological soil crusts in the Mojave desert and describing Neophaeococcomyces mojavensis, and introducing the new genera and species Taxawa tesnikishii.</title>
        <authorList>
            <person name="Kurbessoian T."/>
            <person name="Stajich J.E."/>
        </authorList>
    </citation>
    <scope>NUCLEOTIDE SEQUENCE</scope>
    <source>
        <strain evidence="1">TK_1</strain>
    </source>
</reference>
<evidence type="ECO:0000313" key="2">
    <source>
        <dbReference type="Proteomes" id="UP001172684"/>
    </source>
</evidence>
<gene>
    <name evidence="1" type="ORF">H2201_001640</name>
</gene>
<name>A0ABQ9P4I3_9PEZI</name>